<evidence type="ECO:0000313" key="1">
    <source>
        <dbReference type="EMBL" id="CAB4281932.1"/>
    </source>
</evidence>
<proteinExistence type="predicted"/>
<organism evidence="1 3">
    <name type="scientific">Prunus armeniaca</name>
    <name type="common">Apricot</name>
    <name type="synonym">Armeniaca vulgaris</name>
    <dbReference type="NCBI Taxonomy" id="36596"/>
    <lineage>
        <taxon>Eukaryota</taxon>
        <taxon>Viridiplantae</taxon>
        <taxon>Streptophyta</taxon>
        <taxon>Embryophyta</taxon>
        <taxon>Tracheophyta</taxon>
        <taxon>Spermatophyta</taxon>
        <taxon>Magnoliopsida</taxon>
        <taxon>eudicotyledons</taxon>
        <taxon>Gunneridae</taxon>
        <taxon>Pentapetalae</taxon>
        <taxon>rosids</taxon>
        <taxon>fabids</taxon>
        <taxon>Rosales</taxon>
        <taxon>Rosaceae</taxon>
        <taxon>Amygdaloideae</taxon>
        <taxon>Amygdaleae</taxon>
        <taxon>Prunus</taxon>
    </lineage>
</organism>
<keyword evidence="4" id="KW-1185">Reference proteome</keyword>
<reference evidence="1 3" key="2">
    <citation type="submission" date="2020-05" db="EMBL/GenBank/DDBJ databases">
        <authorList>
            <person name="Campoy J."/>
            <person name="Schneeberger K."/>
            <person name="Spophaly S."/>
        </authorList>
    </citation>
    <scope>NUCLEOTIDE SEQUENCE [LARGE SCALE GENOMIC DNA]</scope>
    <source>
        <strain evidence="1">PruArmRojPasFocal</strain>
    </source>
</reference>
<dbReference type="InterPro" id="IPR015915">
    <property type="entry name" value="Kelch-typ_b-propeller"/>
</dbReference>
<reference evidence="4" key="1">
    <citation type="journal article" date="2020" name="Genome Biol.">
        <title>Gamete binning: chromosome-level and haplotype-resolved genome assembly enabled by high-throughput single-cell sequencing of gamete genomes.</title>
        <authorList>
            <person name="Campoy J.A."/>
            <person name="Sun H."/>
            <person name="Goel M."/>
            <person name="Jiao W.-B."/>
            <person name="Folz-Donahue K."/>
            <person name="Wang N."/>
            <person name="Rubio M."/>
            <person name="Liu C."/>
            <person name="Kukat C."/>
            <person name="Ruiz D."/>
            <person name="Huettel B."/>
            <person name="Schneeberger K."/>
        </authorList>
    </citation>
    <scope>NUCLEOTIDE SEQUENCE [LARGE SCALE GENOMIC DNA]</scope>
    <source>
        <strain evidence="4">cv. Rojo Pasion</strain>
    </source>
</reference>
<gene>
    <name evidence="1" type="ORF">CURHAP_LOCUS35167</name>
    <name evidence="2" type="ORF">ORAREDHAP_LOCUS34599</name>
</gene>
<dbReference type="Gene3D" id="2.120.10.80">
    <property type="entry name" value="Kelch-type beta propeller"/>
    <property type="match status" value="1"/>
</dbReference>
<evidence type="ECO:0000313" key="2">
    <source>
        <dbReference type="EMBL" id="CAB4312238.1"/>
    </source>
</evidence>
<dbReference type="Pfam" id="PF07893">
    <property type="entry name" value="DUF1668"/>
    <property type="match status" value="1"/>
</dbReference>
<dbReference type="Proteomes" id="UP000507245">
    <property type="component" value="Unassembled WGS sequence"/>
</dbReference>
<dbReference type="EMBL" id="CAEKKB010000006">
    <property type="protein sequence ID" value="CAB4312238.1"/>
    <property type="molecule type" value="Genomic_DNA"/>
</dbReference>
<evidence type="ECO:0000313" key="4">
    <source>
        <dbReference type="Proteomes" id="UP000507245"/>
    </source>
</evidence>
<name>A0A6J5V0W2_PRUAR</name>
<dbReference type="AlphaFoldDB" id="A0A6J5V0W2"/>
<dbReference type="Proteomes" id="UP000507222">
    <property type="component" value="Unassembled WGS sequence"/>
</dbReference>
<dbReference type="InterPro" id="IPR012871">
    <property type="entry name" value="DUF1668_ORYSA"/>
</dbReference>
<dbReference type="SUPFAM" id="SSF117281">
    <property type="entry name" value="Kelch motif"/>
    <property type="match status" value="1"/>
</dbReference>
<dbReference type="OrthoDB" id="935257at2759"/>
<protein>
    <submittedName>
        <fullName evidence="1">Uncharacterized protein</fullName>
    </submittedName>
</protein>
<dbReference type="EMBL" id="CAEKDK010000006">
    <property type="protein sequence ID" value="CAB4281932.1"/>
    <property type="molecule type" value="Genomic_DNA"/>
</dbReference>
<sequence length="444" mass="50550">MEELKDHPGPSIMDEHQRKKFLFLCFGEYYPGTSLSYLIHAFDLGKNCNILPLAESRIVGKIGLSIPAVMGFGVRGSNIFLVGGIKPSFNGYGNFTPYLCRDVLEFDTKKCFMIPPNLSVPFRPLNPTPVMRHRPLQQGKNYPLVVEHDSKLYVLSCRSLMLTCGVHFAPGFEMLDPTNDEWVTLPEPPIFHRRYLGRTTNCVVVGTNIFVSCLSSIFRFDMADTSQKWNEHFFTNCIRLPFDFDGRSLAVKMSDGNWLIFTCYPELCEEADEFEDDAYCCCYEDDCFFPSGVGDYPPQAYRHFEWKRTSLPTYLMSSDFTSLTRLQPLCLPDDLLPTQPGLELLPMFRDLFTARAREIDYRILHLGGHEICLILSVDTGFESKGGVLRKMPIFVIRFEFELSDSRELVTIKTGSCGVQCFLLDANGPRATKVSMHGAFWLYGI</sequence>
<accession>A0A6J5V0W2</accession>
<evidence type="ECO:0000313" key="3">
    <source>
        <dbReference type="Proteomes" id="UP000507222"/>
    </source>
</evidence>